<dbReference type="InterPro" id="IPR011625">
    <property type="entry name" value="A2M_N_BRD"/>
</dbReference>
<dbReference type="InterPro" id="IPR040839">
    <property type="entry name" value="MG4"/>
</dbReference>
<reference evidence="13" key="1">
    <citation type="submission" date="2025-08" db="UniProtKB">
        <authorList>
            <consortium name="Ensembl"/>
        </authorList>
    </citation>
    <scope>IDENTIFICATION</scope>
</reference>
<evidence type="ECO:0000256" key="4">
    <source>
        <dbReference type="ARBA" id="ARBA00022690"/>
    </source>
</evidence>
<evidence type="ECO:0000256" key="5">
    <source>
        <dbReference type="ARBA" id="ARBA00022729"/>
    </source>
</evidence>
<dbReference type="Gene3D" id="2.60.40.1940">
    <property type="match status" value="1"/>
</dbReference>
<evidence type="ECO:0000256" key="3">
    <source>
        <dbReference type="ARBA" id="ARBA00022525"/>
    </source>
</evidence>
<dbReference type="SUPFAM" id="SSF49410">
    <property type="entry name" value="Alpha-macroglobulin receptor domain"/>
    <property type="match status" value="1"/>
</dbReference>
<proteinExistence type="inferred from homology"/>
<dbReference type="SUPFAM" id="SSF81296">
    <property type="entry name" value="E set domains"/>
    <property type="match status" value="1"/>
</dbReference>
<sequence length="1329" mass="148074">MAFFLALLKRGILIPCVLLLSVYQGTSEIFMVIFPGVIRSGSEAKLCVSLLKPEENLQLTISLVNYNQNRTLLQERTEKEFHRCLDFQAPDSDSVQEIQVEAQGKNTHLIKKRKVKFVSYNPFTIIRTDKSIYNPGQTVQFRIFTVDLNFKPVDETFFFNAFSYKQDNRMNRINQWINATSTHGKILQLSHTLNPEASVGSYELFVETSKQTIKEYFQVKEYVLPKFEVKLHTPKTVRANEEEVKLGVCGRYTHGNPVQGNVKMRLCKTMPVSIYYPNQYHTPLCLNETGCVSVMFPISVFIRRSEVYFMSQSLYFTASVTEEGTDISMERTENVLLTYTIGSIKFIDLPEFFEKGSVIQAKVKVEFSKGTPFPYFKVVVEHALSRPQELTTDINGLADFTIDTSLAISKSIYVWVSLSFAHASFTSQNGAPFNFESAYKTLQIKSKEGPEKVSPLVIKALEEPLKCEEEISVTVQYTITGETAESGSVTIVYLVSSREQIVHHGYKNIEMKGSDGVVQGEVMFKVPVRARMSPKMEFFAYCVLPSETVLAASRTFQTEKCFENKVSLRFSPTTAVPGEENTLQISAQPGSLCGLSAVDQSVLILESGKHLDTDKVIYISDLSSVLTLFTKKIPKSQFLPSFCRFLTCCQPGPGIALTPPPEETIRTFFPETWIWELVEVGDSGSAQVPVTVPDTITSWETGAFCLSSKGLGLAPPAQLTVFQPFFLELSLPYSIIRGEIFELKATVFNYLSKCIMVKVTPAPSSDYTLKASSDDQFSSCLCANERKTFKWILTPSVLGVLNITVSAEAEASQTVCDNEIVSVPERGRIDTVTQSLRVNAEGIEKTNSHSWLLCPKGQNLLEEVELTFPKNMIEGSGRATVSVLGDILGRALRNLDGLLQMPYGCGEQNIAVLSPNIYILQYLENTEQLTSAIRERATGFLKSGYQRQLNYENMDGSYTTFGKGEGNTWLTAFVLRTFGKAQRYIFIDPHKIENSKQWLIRHQRPDGLYESRGKLFNNRMKGGVSDNVTITAYITASLLELNTSVTDPAVSKGLSYLKRIVGNTQNTYSTALLAYTFSLAGDTDTRQQLFKKLEDAAISDGSHLHWSQSASADDSDSLAVEISSYVLLAVLTADSLTTADLGFANRIVSWLVKQQNAYGGFSSTQDTVVALQALSLYATKVFSSDGSSTVTVQSAADTHHFDVNQDNKLLYQEKQLQNVPAKYSIEVKGSTCVSVQMSLFYNIPTPKDSKALQIFARTEGLCQSRTGQILDVVLDIISNMVIVDMKLLSGFKLKPSSLDAKSEHLKNLKPAVVKVYDYYQTSKSKLLST</sequence>
<dbReference type="GO" id="GO:0004867">
    <property type="term" value="F:serine-type endopeptidase inhibitor activity"/>
    <property type="evidence" value="ECO:0007669"/>
    <property type="project" value="UniProtKB-KW"/>
</dbReference>
<evidence type="ECO:0000259" key="12">
    <source>
        <dbReference type="SMART" id="SM01361"/>
    </source>
</evidence>
<evidence type="ECO:0000259" key="10">
    <source>
        <dbReference type="SMART" id="SM01359"/>
    </source>
</evidence>
<evidence type="ECO:0008006" key="15">
    <source>
        <dbReference type="Google" id="ProtNLM"/>
    </source>
</evidence>
<dbReference type="PANTHER" id="PTHR11412">
    <property type="entry name" value="MACROGLOBULIN / COMPLEMENT"/>
    <property type="match status" value="1"/>
</dbReference>
<organism evidence="13 14">
    <name type="scientific">Cyprinus carpio</name>
    <name type="common">Common carp</name>
    <dbReference type="NCBI Taxonomy" id="7962"/>
    <lineage>
        <taxon>Eukaryota</taxon>
        <taxon>Metazoa</taxon>
        <taxon>Chordata</taxon>
        <taxon>Craniata</taxon>
        <taxon>Vertebrata</taxon>
        <taxon>Euteleostomi</taxon>
        <taxon>Actinopterygii</taxon>
        <taxon>Neopterygii</taxon>
        <taxon>Teleostei</taxon>
        <taxon>Ostariophysi</taxon>
        <taxon>Cypriniformes</taxon>
        <taxon>Cyprinidae</taxon>
        <taxon>Cyprininae</taxon>
        <taxon>Cyprinus</taxon>
    </lineage>
</organism>
<feature type="domain" description="Alpha-2-macroglobulin bait region" evidence="10">
    <location>
        <begin position="456"/>
        <end position="605"/>
    </location>
</feature>
<dbReference type="Pfam" id="PF17789">
    <property type="entry name" value="MG4"/>
    <property type="match status" value="1"/>
</dbReference>
<dbReference type="Gene3D" id="2.20.130.20">
    <property type="match status" value="1"/>
</dbReference>
<dbReference type="SMART" id="SM01359">
    <property type="entry name" value="A2M_N_2"/>
    <property type="match status" value="1"/>
</dbReference>
<dbReference type="InterPro" id="IPR014756">
    <property type="entry name" value="Ig_E-set"/>
</dbReference>
<dbReference type="FunFam" id="2.60.40.10:FF:000312">
    <property type="entry name" value="Alpha-2-macroglobulin like 1"/>
    <property type="match status" value="1"/>
</dbReference>
<dbReference type="InterPro" id="IPR009048">
    <property type="entry name" value="A-macroglobulin_rcpt-bd"/>
</dbReference>
<evidence type="ECO:0000259" key="11">
    <source>
        <dbReference type="SMART" id="SM01360"/>
    </source>
</evidence>
<dbReference type="Pfam" id="PF07703">
    <property type="entry name" value="A2M_BRD"/>
    <property type="match status" value="1"/>
</dbReference>
<dbReference type="FunFam" id="2.60.40.1930:FF:000001">
    <property type="entry name" value="CD109 isoform 3"/>
    <property type="match status" value="1"/>
</dbReference>
<evidence type="ECO:0000313" key="13">
    <source>
        <dbReference type="Ensembl" id="ENSCCRP00020110859.1"/>
    </source>
</evidence>
<dbReference type="PROSITE" id="PS00477">
    <property type="entry name" value="ALPHA_2_MACROGLOBULIN"/>
    <property type="match status" value="1"/>
</dbReference>
<dbReference type="CDD" id="cd02897">
    <property type="entry name" value="A2M_2"/>
    <property type="match status" value="1"/>
</dbReference>
<dbReference type="Gene3D" id="6.20.50.160">
    <property type="match status" value="1"/>
</dbReference>
<dbReference type="InterPro" id="IPR002890">
    <property type="entry name" value="MG2"/>
</dbReference>
<dbReference type="InterPro" id="IPR047565">
    <property type="entry name" value="Alpha-macroglob_thiol-ester_cl"/>
</dbReference>
<dbReference type="PANTHER" id="PTHR11412:SF150">
    <property type="entry name" value="ALPHA-2-MACROGLOBULIN-RELATED"/>
    <property type="match status" value="1"/>
</dbReference>
<dbReference type="InterPro" id="IPR050473">
    <property type="entry name" value="A2M/Complement_sys"/>
</dbReference>
<accession>A0A8C2KK66</accession>
<dbReference type="InterPro" id="IPR041813">
    <property type="entry name" value="A2M_TED"/>
</dbReference>
<dbReference type="Pfam" id="PF01835">
    <property type="entry name" value="MG2"/>
    <property type="match status" value="1"/>
</dbReference>
<dbReference type="GO" id="GO:0005615">
    <property type="term" value="C:extracellular space"/>
    <property type="evidence" value="ECO:0007669"/>
    <property type="project" value="InterPro"/>
</dbReference>
<dbReference type="InterPro" id="IPR041555">
    <property type="entry name" value="MG3"/>
</dbReference>
<keyword evidence="5 9" id="KW-0732">Signal</keyword>
<feature type="chain" id="PRO_5034404523" description="Alpha-2-macroglobulin-like" evidence="9">
    <location>
        <begin position="28"/>
        <end position="1329"/>
    </location>
</feature>
<dbReference type="SMART" id="SM01360">
    <property type="entry name" value="A2M"/>
    <property type="match status" value="1"/>
</dbReference>
<evidence type="ECO:0000256" key="9">
    <source>
        <dbReference type="SAM" id="SignalP"/>
    </source>
</evidence>
<dbReference type="FunFam" id="6.20.50.160:FF:000002">
    <property type="entry name" value="Thioester-containing protein 2, isoform B"/>
    <property type="match status" value="1"/>
</dbReference>
<dbReference type="SMART" id="SM01361">
    <property type="entry name" value="A2M_recep"/>
    <property type="match status" value="1"/>
</dbReference>
<protein>
    <recommendedName>
        <fullName evidence="15">Alpha-2-macroglobulin-like</fullName>
    </recommendedName>
</protein>
<dbReference type="Pfam" id="PF07678">
    <property type="entry name" value="TED_complement"/>
    <property type="match status" value="1"/>
</dbReference>
<dbReference type="Pfam" id="PF00207">
    <property type="entry name" value="A2M"/>
    <property type="match status" value="1"/>
</dbReference>
<dbReference type="Ensembl" id="ENSCCRT00020121064.1">
    <property type="protein sequence ID" value="ENSCCRP00020110859.1"/>
    <property type="gene ID" value="ENSCCRG00020050409.1"/>
</dbReference>
<dbReference type="InterPro" id="IPR036595">
    <property type="entry name" value="A-macroglobulin_rcpt-bd_sf"/>
</dbReference>
<dbReference type="Gene3D" id="2.60.40.1930">
    <property type="match status" value="2"/>
</dbReference>
<dbReference type="Gene3D" id="2.60.40.10">
    <property type="entry name" value="Immunoglobulins"/>
    <property type="match status" value="2"/>
</dbReference>
<dbReference type="InterPro" id="IPR001599">
    <property type="entry name" value="Macroglobln_a2"/>
</dbReference>
<feature type="signal peptide" evidence="9">
    <location>
        <begin position="1"/>
        <end position="27"/>
    </location>
</feature>
<dbReference type="SMART" id="SM01419">
    <property type="entry name" value="Thiol-ester_cl"/>
    <property type="match status" value="1"/>
</dbReference>
<dbReference type="SUPFAM" id="SSF48239">
    <property type="entry name" value="Terpenoid cyclases/Protein prenyltransferases"/>
    <property type="match status" value="1"/>
</dbReference>
<dbReference type="FunFam" id="1.50.10.20:FF:000001">
    <property type="entry name" value="CD109 isoform 1"/>
    <property type="match status" value="1"/>
</dbReference>
<keyword evidence="7" id="KW-1015">Disulfide bond</keyword>
<keyword evidence="8" id="KW-0325">Glycoprotein</keyword>
<evidence type="ECO:0000256" key="7">
    <source>
        <dbReference type="ARBA" id="ARBA00023157"/>
    </source>
</evidence>
<feature type="domain" description="Alpha-macroglobulin receptor-binding" evidence="12">
    <location>
        <begin position="1278"/>
        <end position="1329"/>
    </location>
</feature>
<evidence type="ECO:0000256" key="8">
    <source>
        <dbReference type="ARBA" id="ARBA00023180"/>
    </source>
</evidence>
<keyword evidence="6" id="KW-0722">Serine protease inhibitor</keyword>
<comment type="subcellular location">
    <subcellularLocation>
        <location evidence="1">Secreted</location>
    </subcellularLocation>
</comment>
<dbReference type="InterPro" id="IPR019742">
    <property type="entry name" value="MacrogloblnA2_CS"/>
</dbReference>
<dbReference type="GO" id="GO:0007399">
    <property type="term" value="P:nervous system development"/>
    <property type="evidence" value="ECO:0007669"/>
    <property type="project" value="UniProtKB-ARBA"/>
</dbReference>
<comment type="similarity">
    <text evidence="2">Belongs to the protease inhibitor I39 (alpha-2-macroglobulin) family.</text>
</comment>
<evidence type="ECO:0000256" key="6">
    <source>
        <dbReference type="ARBA" id="ARBA00022900"/>
    </source>
</evidence>
<evidence type="ECO:0000256" key="1">
    <source>
        <dbReference type="ARBA" id="ARBA00004613"/>
    </source>
</evidence>
<dbReference type="InterPro" id="IPR011626">
    <property type="entry name" value="Alpha-macroglobulin_TED"/>
</dbReference>
<dbReference type="Gene3D" id="1.50.10.20">
    <property type="match status" value="1"/>
</dbReference>
<dbReference type="Gene3D" id="2.60.120.1540">
    <property type="match status" value="1"/>
</dbReference>
<keyword evidence="4" id="KW-0646">Protease inhibitor</keyword>
<feature type="domain" description="Alpha-2-macroglobulin" evidence="11">
    <location>
        <begin position="672"/>
        <end position="761"/>
    </location>
</feature>
<dbReference type="InterPro" id="IPR013783">
    <property type="entry name" value="Ig-like_fold"/>
</dbReference>
<keyword evidence="3" id="KW-0964">Secreted</keyword>
<evidence type="ECO:0000256" key="2">
    <source>
        <dbReference type="ARBA" id="ARBA00010952"/>
    </source>
</evidence>
<evidence type="ECO:0000313" key="14">
    <source>
        <dbReference type="Proteomes" id="UP000694701"/>
    </source>
</evidence>
<dbReference type="InterPro" id="IPR008930">
    <property type="entry name" value="Terpenoid_cyclase/PrenylTrfase"/>
</dbReference>
<dbReference type="Proteomes" id="UP000694701">
    <property type="component" value="Unplaced"/>
</dbReference>
<dbReference type="Pfam" id="PF17791">
    <property type="entry name" value="MG3"/>
    <property type="match status" value="1"/>
</dbReference>
<name>A0A8C2KK66_CYPCA</name>